<evidence type="ECO:0000256" key="1">
    <source>
        <dbReference type="ARBA" id="ARBA00008777"/>
    </source>
</evidence>
<dbReference type="GO" id="GO:0022625">
    <property type="term" value="C:cytosolic large ribosomal subunit"/>
    <property type="evidence" value="ECO:0007669"/>
    <property type="project" value="TreeGrafter"/>
</dbReference>
<dbReference type="Proteomes" id="UP000176648">
    <property type="component" value="Unassembled WGS sequence"/>
</dbReference>
<evidence type="ECO:0000313" key="6">
    <source>
        <dbReference type="EMBL" id="OGY97121.1"/>
    </source>
</evidence>
<dbReference type="EMBL" id="MHKU01000009">
    <property type="protein sequence ID" value="OGY97121.1"/>
    <property type="molecule type" value="Genomic_DNA"/>
</dbReference>
<name>A0A1G2C7M7_9BACT</name>
<comment type="caution">
    <text evidence="6">The sequence shown here is derived from an EMBL/GenBank/DDBJ whole genome shotgun (WGS) entry which is preliminary data.</text>
</comment>
<dbReference type="SUPFAM" id="SSF64263">
    <property type="entry name" value="Prokaryotic ribosomal protein L17"/>
    <property type="match status" value="1"/>
</dbReference>
<dbReference type="PANTHER" id="PTHR14413:SF16">
    <property type="entry name" value="LARGE RIBOSOMAL SUBUNIT PROTEIN BL17M"/>
    <property type="match status" value="1"/>
</dbReference>
<keyword evidence="2 4" id="KW-0689">Ribosomal protein</keyword>
<reference evidence="6 7" key="1">
    <citation type="journal article" date="2016" name="Nat. Commun.">
        <title>Thousands of microbial genomes shed light on interconnected biogeochemical processes in an aquifer system.</title>
        <authorList>
            <person name="Anantharaman K."/>
            <person name="Brown C.T."/>
            <person name="Hug L.A."/>
            <person name="Sharon I."/>
            <person name="Castelle C.J."/>
            <person name="Probst A.J."/>
            <person name="Thomas B.C."/>
            <person name="Singh A."/>
            <person name="Wilkins M.J."/>
            <person name="Karaoz U."/>
            <person name="Brodie E.L."/>
            <person name="Williams K.H."/>
            <person name="Hubbard S.S."/>
            <person name="Banfield J.F."/>
        </authorList>
    </citation>
    <scope>NUCLEOTIDE SEQUENCE [LARGE SCALE GENOMIC DNA]</scope>
</reference>
<evidence type="ECO:0000313" key="7">
    <source>
        <dbReference type="Proteomes" id="UP000176648"/>
    </source>
</evidence>
<evidence type="ECO:0000256" key="3">
    <source>
        <dbReference type="ARBA" id="ARBA00023274"/>
    </source>
</evidence>
<proteinExistence type="inferred from homology"/>
<sequence length="117" mass="13595">MRHAKKGKKFHRVAGRRKAFLRNLAGDLIRAGRIETTEARAKAIRPKVERMVTFAKRNDLAGRRLLLSRLHNKKIVEKLYAEWGPKYESRSGGYLRITKLERGRKRDASPRAVIEFV</sequence>
<dbReference type="Pfam" id="PF01196">
    <property type="entry name" value="Ribosomal_L17"/>
    <property type="match status" value="1"/>
</dbReference>
<evidence type="ECO:0000256" key="5">
    <source>
        <dbReference type="RuleBase" id="RU000660"/>
    </source>
</evidence>
<dbReference type="PANTHER" id="PTHR14413">
    <property type="entry name" value="RIBOSOMAL PROTEIN L17"/>
    <property type="match status" value="1"/>
</dbReference>
<comment type="similarity">
    <text evidence="1 4 5">Belongs to the bacterial ribosomal protein bL17 family.</text>
</comment>
<protein>
    <recommendedName>
        <fullName evidence="4">Large ribosomal subunit protein bL17</fullName>
    </recommendedName>
</protein>
<organism evidence="6 7">
    <name type="scientific">Candidatus Liptonbacteria bacterium GWB1_49_6</name>
    <dbReference type="NCBI Taxonomy" id="1798644"/>
    <lineage>
        <taxon>Bacteria</taxon>
        <taxon>Candidatus Liptoniibacteriota</taxon>
    </lineage>
</organism>
<evidence type="ECO:0000256" key="2">
    <source>
        <dbReference type="ARBA" id="ARBA00022980"/>
    </source>
</evidence>
<keyword evidence="3 4" id="KW-0687">Ribonucleoprotein</keyword>
<comment type="subunit">
    <text evidence="4">Part of the 50S ribosomal subunit. Contacts protein L32.</text>
</comment>
<dbReference type="HAMAP" id="MF_01368">
    <property type="entry name" value="Ribosomal_bL17"/>
    <property type="match status" value="1"/>
</dbReference>
<gene>
    <name evidence="4" type="primary">rplQ</name>
    <name evidence="6" type="ORF">A2122_02860</name>
</gene>
<dbReference type="AlphaFoldDB" id="A0A1G2C7M7"/>
<evidence type="ECO:0000256" key="4">
    <source>
        <dbReference type="HAMAP-Rule" id="MF_01368"/>
    </source>
</evidence>
<dbReference type="GO" id="GO:0003735">
    <property type="term" value="F:structural constituent of ribosome"/>
    <property type="evidence" value="ECO:0007669"/>
    <property type="project" value="InterPro"/>
</dbReference>
<dbReference type="Gene3D" id="3.90.1030.10">
    <property type="entry name" value="Ribosomal protein L17"/>
    <property type="match status" value="1"/>
</dbReference>
<dbReference type="NCBIfam" id="TIGR00059">
    <property type="entry name" value="L17"/>
    <property type="match status" value="1"/>
</dbReference>
<dbReference type="STRING" id="1798644.A2122_02860"/>
<dbReference type="InterPro" id="IPR036373">
    <property type="entry name" value="Ribosomal_bL17_sf"/>
</dbReference>
<dbReference type="GO" id="GO:0006412">
    <property type="term" value="P:translation"/>
    <property type="evidence" value="ECO:0007669"/>
    <property type="project" value="UniProtKB-UniRule"/>
</dbReference>
<dbReference type="PROSITE" id="PS01167">
    <property type="entry name" value="RIBOSOMAL_L17"/>
    <property type="match status" value="1"/>
</dbReference>
<dbReference type="InterPro" id="IPR047859">
    <property type="entry name" value="Ribosomal_bL17_CS"/>
</dbReference>
<dbReference type="InterPro" id="IPR000456">
    <property type="entry name" value="Ribosomal_bL17"/>
</dbReference>
<accession>A0A1G2C7M7</accession>